<reference evidence="2" key="1">
    <citation type="submission" date="2021-02" db="EMBL/GenBank/DDBJ databases">
        <authorList>
            <person name="Nowell W R."/>
        </authorList>
    </citation>
    <scope>NUCLEOTIDE SEQUENCE</scope>
</reference>
<proteinExistence type="predicted"/>
<protein>
    <submittedName>
        <fullName evidence="2">Uncharacterized protein</fullName>
    </submittedName>
</protein>
<sequence>MFPVPLDQMKIIQMNFFYFQKLTHLIILYENQQQHPYEIENICSTILISNAIPTLMSFTLNYVPLDLNTDILITLTETTSNIKYLTLYSCSIDQLQKIFYLTKLKSISCRQLSTSIRDKEFIYNLKLQKLITNLISLKIEATFITFNEIQLILKQLPNLKKLELMLLLGLEDELSNGYIWESFIKIYFKKLKIFYFLFDYLRIQKSIDELIQPFMSHFG</sequence>
<dbReference type="Proteomes" id="UP000681722">
    <property type="component" value="Unassembled WGS sequence"/>
</dbReference>
<organism evidence="2 5">
    <name type="scientific">Didymodactylos carnosus</name>
    <dbReference type="NCBI Taxonomy" id="1234261"/>
    <lineage>
        <taxon>Eukaryota</taxon>
        <taxon>Metazoa</taxon>
        <taxon>Spiralia</taxon>
        <taxon>Gnathifera</taxon>
        <taxon>Rotifera</taxon>
        <taxon>Eurotatoria</taxon>
        <taxon>Bdelloidea</taxon>
        <taxon>Philodinida</taxon>
        <taxon>Philodinidae</taxon>
        <taxon>Didymodactylos</taxon>
    </lineage>
</organism>
<dbReference type="EMBL" id="CAJNOK010012201">
    <property type="protein sequence ID" value="CAF1158214.1"/>
    <property type="molecule type" value="Genomic_DNA"/>
</dbReference>
<dbReference type="EMBL" id="CAJOBC010121502">
    <property type="protein sequence ID" value="CAF4576395.1"/>
    <property type="molecule type" value="Genomic_DNA"/>
</dbReference>
<evidence type="ECO:0000313" key="3">
    <source>
        <dbReference type="EMBL" id="CAF3969732.1"/>
    </source>
</evidence>
<dbReference type="EMBL" id="CAJNOQ010051022">
    <property type="protein sequence ID" value="CAF1650020.1"/>
    <property type="molecule type" value="Genomic_DNA"/>
</dbReference>
<dbReference type="Gene3D" id="3.80.10.10">
    <property type="entry name" value="Ribonuclease Inhibitor"/>
    <property type="match status" value="1"/>
</dbReference>
<evidence type="ECO:0000313" key="4">
    <source>
        <dbReference type="EMBL" id="CAF4576395.1"/>
    </source>
</evidence>
<evidence type="ECO:0000313" key="5">
    <source>
        <dbReference type="Proteomes" id="UP000663829"/>
    </source>
</evidence>
<dbReference type="InterPro" id="IPR032675">
    <property type="entry name" value="LRR_dom_sf"/>
</dbReference>
<accession>A0A816ERG1</accession>
<dbReference type="EMBL" id="CAJOBA010033721">
    <property type="protein sequence ID" value="CAF3969732.1"/>
    <property type="molecule type" value="Genomic_DNA"/>
</dbReference>
<evidence type="ECO:0000313" key="1">
    <source>
        <dbReference type="EMBL" id="CAF1158214.1"/>
    </source>
</evidence>
<evidence type="ECO:0000313" key="2">
    <source>
        <dbReference type="EMBL" id="CAF1650020.1"/>
    </source>
</evidence>
<dbReference type="Proteomes" id="UP000682733">
    <property type="component" value="Unassembled WGS sequence"/>
</dbReference>
<dbReference type="AlphaFoldDB" id="A0A816ERG1"/>
<dbReference type="Proteomes" id="UP000677228">
    <property type="component" value="Unassembled WGS sequence"/>
</dbReference>
<name>A0A816ERG1_9BILA</name>
<dbReference type="Proteomes" id="UP000663829">
    <property type="component" value="Unassembled WGS sequence"/>
</dbReference>
<gene>
    <name evidence="2" type="ORF">GPM918_LOCUS45461</name>
    <name evidence="1" type="ORF">OVA965_LOCUS21955</name>
    <name evidence="4" type="ORF">SRO942_LOCUS47974</name>
    <name evidence="3" type="ORF">TMI583_LOCUS22666</name>
</gene>
<keyword evidence="5" id="KW-1185">Reference proteome</keyword>
<comment type="caution">
    <text evidence="2">The sequence shown here is derived from an EMBL/GenBank/DDBJ whole genome shotgun (WGS) entry which is preliminary data.</text>
</comment>